<dbReference type="InterPro" id="IPR001878">
    <property type="entry name" value="Znf_CCHC"/>
</dbReference>
<feature type="compositionally biased region" description="Basic and acidic residues" evidence="2">
    <location>
        <begin position="110"/>
        <end position="119"/>
    </location>
</feature>
<dbReference type="GeneID" id="126891871"/>
<keyword evidence="1" id="KW-0862">Zinc</keyword>
<feature type="region of interest" description="Disordered" evidence="2">
    <location>
        <begin position="110"/>
        <end position="252"/>
    </location>
</feature>
<keyword evidence="1" id="KW-0863">Zinc-finger</keyword>
<dbReference type="Proteomes" id="UP001652700">
    <property type="component" value="Unplaced"/>
</dbReference>
<name>A0ABM5L400_DIAVI</name>
<proteinExistence type="predicted"/>
<feature type="compositionally biased region" description="Low complexity" evidence="2">
    <location>
        <begin position="140"/>
        <end position="152"/>
    </location>
</feature>
<dbReference type="EnsemblMetazoa" id="XM_050661207.1">
    <property type="protein sequence ID" value="XP_050517164.1"/>
    <property type="gene ID" value="LOC126891871"/>
</dbReference>
<evidence type="ECO:0000313" key="4">
    <source>
        <dbReference type="EnsemblMetazoa" id="XP_050517164.1"/>
    </source>
</evidence>
<dbReference type="PROSITE" id="PS50158">
    <property type="entry name" value="ZF_CCHC"/>
    <property type="match status" value="1"/>
</dbReference>
<keyword evidence="1" id="KW-0479">Metal-binding</keyword>
<feature type="compositionally biased region" description="Polar residues" evidence="2">
    <location>
        <begin position="226"/>
        <end position="246"/>
    </location>
</feature>
<reference evidence="4" key="1">
    <citation type="submission" date="2025-05" db="UniProtKB">
        <authorList>
            <consortium name="EnsemblMetazoa"/>
        </authorList>
    </citation>
    <scope>IDENTIFICATION</scope>
</reference>
<accession>A0ABM5L400</accession>
<protein>
    <recommendedName>
        <fullName evidence="3">CCHC-type domain-containing protein</fullName>
    </recommendedName>
</protein>
<feature type="domain" description="CCHC-type" evidence="3">
    <location>
        <begin position="66"/>
        <end position="79"/>
    </location>
</feature>
<keyword evidence="5" id="KW-1185">Reference proteome</keyword>
<evidence type="ECO:0000313" key="5">
    <source>
        <dbReference type="Proteomes" id="UP001652700"/>
    </source>
</evidence>
<dbReference type="SUPFAM" id="SSF57756">
    <property type="entry name" value="Retrovirus zinc finger-like domains"/>
    <property type="match status" value="1"/>
</dbReference>
<organism evidence="4 5">
    <name type="scientific">Diabrotica virgifera virgifera</name>
    <name type="common">western corn rootworm</name>
    <dbReference type="NCBI Taxonomy" id="50390"/>
    <lineage>
        <taxon>Eukaryota</taxon>
        <taxon>Metazoa</taxon>
        <taxon>Ecdysozoa</taxon>
        <taxon>Arthropoda</taxon>
        <taxon>Hexapoda</taxon>
        <taxon>Insecta</taxon>
        <taxon>Pterygota</taxon>
        <taxon>Neoptera</taxon>
        <taxon>Endopterygota</taxon>
        <taxon>Coleoptera</taxon>
        <taxon>Polyphaga</taxon>
        <taxon>Cucujiformia</taxon>
        <taxon>Chrysomeloidea</taxon>
        <taxon>Chrysomelidae</taxon>
        <taxon>Galerucinae</taxon>
        <taxon>Diabroticina</taxon>
        <taxon>Diabroticites</taxon>
        <taxon>Diabrotica</taxon>
    </lineage>
</organism>
<evidence type="ECO:0000256" key="1">
    <source>
        <dbReference type="PROSITE-ProRule" id="PRU00047"/>
    </source>
</evidence>
<evidence type="ECO:0000259" key="3">
    <source>
        <dbReference type="PROSITE" id="PS50158"/>
    </source>
</evidence>
<dbReference type="RefSeq" id="XP_050517164.1">
    <property type="nucleotide sequence ID" value="XM_050661207.1"/>
</dbReference>
<sequence length="252" mass="27761">MRNNTKTATFVFSAQAANHLLSLGHLKVGLARCEIEKRYVVRRCQRCWSYSHDSTKCDGPDRTRNCLNCGKHGHAMKACAGEEFCAVCNKAHRHGSAKCPAFQEALQRARKADQSKIHEAPTTYARPSRVEKSAKGQEASTSNSQQSLSSQTKTDDGVFQHAVFPEADPHSSTNSEGKIDGDATQPADMEDSTEEDRPHETIARDMLTFASPSQNIRKEEEANVPMEQSTSLSVDDNNVIDTTSTGNEDETQ</sequence>
<dbReference type="InterPro" id="IPR036875">
    <property type="entry name" value="Znf_CCHC_sf"/>
</dbReference>
<evidence type="ECO:0000256" key="2">
    <source>
        <dbReference type="SAM" id="MobiDB-lite"/>
    </source>
</evidence>